<evidence type="ECO:0000313" key="8">
    <source>
        <dbReference type="Proteomes" id="UP000030392"/>
    </source>
</evidence>
<dbReference type="GO" id="GO:0005506">
    <property type="term" value="F:iron ion binding"/>
    <property type="evidence" value="ECO:0007669"/>
    <property type="project" value="InterPro"/>
</dbReference>
<keyword evidence="5" id="KW-1133">Transmembrane helix</keyword>
<proteinExistence type="predicted"/>
<comment type="caution">
    <text evidence="7">The sequence shown here is derived from an EMBL/GenBank/DDBJ whole genome shotgun (WGS) entry which is preliminary data.</text>
</comment>
<keyword evidence="5" id="KW-0472">Membrane</keyword>
<dbReference type="Gene3D" id="2.20.28.10">
    <property type="match status" value="1"/>
</dbReference>
<evidence type="ECO:0000313" key="7">
    <source>
        <dbReference type="EMBL" id="KGG20316.1"/>
    </source>
</evidence>
<organism evidence="7 8">
    <name type="scientific">Prochlorococcus marinus str. PAC1</name>
    <dbReference type="NCBI Taxonomy" id="59924"/>
    <lineage>
        <taxon>Bacteria</taxon>
        <taxon>Bacillati</taxon>
        <taxon>Cyanobacteriota</taxon>
        <taxon>Cyanophyceae</taxon>
        <taxon>Synechococcales</taxon>
        <taxon>Prochlorococcaceae</taxon>
        <taxon>Prochlorococcus</taxon>
    </lineage>
</organism>
<evidence type="ECO:0000259" key="6">
    <source>
        <dbReference type="PROSITE" id="PS50903"/>
    </source>
</evidence>
<dbReference type="GO" id="GO:0043448">
    <property type="term" value="P:alkane catabolic process"/>
    <property type="evidence" value="ECO:0007669"/>
    <property type="project" value="TreeGrafter"/>
</dbReference>
<keyword evidence="3" id="KW-0249">Electron transport</keyword>
<evidence type="ECO:0000256" key="3">
    <source>
        <dbReference type="ARBA" id="ARBA00022982"/>
    </source>
</evidence>
<feature type="domain" description="Rubredoxin-like" evidence="6">
    <location>
        <begin position="43"/>
        <end position="104"/>
    </location>
</feature>
<dbReference type="AlphaFoldDB" id="A0A0A2C1T6"/>
<keyword evidence="5" id="KW-0812">Transmembrane</keyword>
<keyword evidence="2" id="KW-0479">Metal-binding</keyword>
<dbReference type="PANTHER" id="PTHR47627:SF1">
    <property type="entry name" value="RUBREDOXIN-1-RELATED"/>
    <property type="match status" value="1"/>
</dbReference>
<dbReference type="InterPro" id="IPR024934">
    <property type="entry name" value="Rubredoxin-like_dom"/>
</dbReference>
<name>A0A0A2C1T6_PROMR</name>
<dbReference type="InterPro" id="IPR050526">
    <property type="entry name" value="Rubredoxin_ET"/>
</dbReference>
<dbReference type="GO" id="GO:0009055">
    <property type="term" value="F:electron transfer activity"/>
    <property type="evidence" value="ECO:0007669"/>
    <property type="project" value="TreeGrafter"/>
</dbReference>
<protein>
    <submittedName>
        <fullName evidence="7">Rubredoxin</fullName>
    </submittedName>
</protein>
<sequence>MKTVSEDKKTESNPLGDLILDEQQNQVISFEPKNSNEEFDPKGNRFECMSCGFIYDPDEGIKKLNIEPGTAFLDIDREKFRCPVCRVGFGGYKDIGPKSKPSGFEENLTYGFGFNKLPSGQKNVLIFGSLALAAACFLSLYSLK</sequence>
<dbReference type="EMBL" id="JNAX01000012">
    <property type="protein sequence ID" value="KGG20316.1"/>
    <property type="molecule type" value="Genomic_DNA"/>
</dbReference>
<accession>A0A0A2C1T6</accession>
<keyword evidence="1" id="KW-0813">Transport</keyword>
<gene>
    <name evidence="7" type="ORF">EV03_1278</name>
</gene>
<dbReference type="Pfam" id="PF00301">
    <property type="entry name" value="Rubredoxin"/>
    <property type="match status" value="1"/>
</dbReference>
<dbReference type="PROSITE" id="PS50903">
    <property type="entry name" value="RUBREDOXIN_LIKE"/>
    <property type="match status" value="1"/>
</dbReference>
<evidence type="ECO:0000256" key="2">
    <source>
        <dbReference type="ARBA" id="ARBA00022723"/>
    </source>
</evidence>
<evidence type="ECO:0000256" key="5">
    <source>
        <dbReference type="SAM" id="Phobius"/>
    </source>
</evidence>
<evidence type="ECO:0000256" key="1">
    <source>
        <dbReference type="ARBA" id="ARBA00022448"/>
    </source>
</evidence>
<dbReference type="InterPro" id="IPR024935">
    <property type="entry name" value="Rubredoxin_dom"/>
</dbReference>
<feature type="transmembrane region" description="Helical" evidence="5">
    <location>
        <begin position="124"/>
        <end position="143"/>
    </location>
</feature>
<dbReference type="SUPFAM" id="SSF57802">
    <property type="entry name" value="Rubredoxin-like"/>
    <property type="match status" value="1"/>
</dbReference>
<reference evidence="8" key="1">
    <citation type="journal article" date="2014" name="Sci. Data">
        <title>Genomes of diverse isolates of the marine cyanobacterium Prochlorococcus.</title>
        <authorList>
            <person name="Biller S."/>
            <person name="Berube P."/>
            <person name="Thompson J."/>
            <person name="Kelly L."/>
            <person name="Roggensack S."/>
            <person name="Awad L."/>
            <person name="Roache-Johnson K."/>
            <person name="Ding H."/>
            <person name="Giovannoni S.J."/>
            <person name="Moore L.R."/>
            <person name="Chisholm S.W."/>
        </authorList>
    </citation>
    <scope>NUCLEOTIDE SEQUENCE [LARGE SCALE GENOMIC DNA]</scope>
    <source>
        <strain evidence="8">PAC1</strain>
    </source>
</reference>
<evidence type="ECO:0000256" key="4">
    <source>
        <dbReference type="ARBA" id="ARBA00023004"/>
    </source>
</evidence>
<dbReference type="Proteomes" id="UP000030392">
    <property type="component" value="Unassembled WGS sequence"/>
</dbReference>
<keyword evidence="4" id="KW-0408">Iron</keyword>
<dbReference type="PANTHER" id="PTHR47627">
    <property type="entry name" value="RUBREDOXIN"/>
    <property type="match status" value="1"/>
</dbReference>